<gene>
    <name evidence="1" type="ORF">SteCoe_34776</name>
</gene>
<dbReference type="Proteomes" id="UP000187209">
    <property type="component" value="Unassembled WGS sequence"/>
</dbReference>
<proteinExistence type="predicted"/>
<accession>A0A1R2ATU0</accession>
<evidence type="ECO:0000313" key="2">
    <source>
        <dbReference type="Proteomes" id="UP000187209"/>
    </source>
</evidence>
<dbReference type="EMBL" id="MPUH01001413">
    <property type="protein sequence ID" value="OMJ67937.1"/>
    <property type="molecule type" value="Genomic_DNA"/>
</dbReference>
<protein>
    <submittedName>
        <fullName evidence="1">Uncharacterized protein</fullName>
    </submittedName>
</protein>
<reference evidence="1 2" key="1">
    <citation type="submission" date="2016-11" db="EMBL/GenBank/DDBJ databases">
        <title>The macronuclear genome of Stentor coeruleus: a giant cell with tiny introns.</title>
        <authorList>
            <person name="Slabodnick M."/>
            <person name="Ruby J.G."/>
            <person name="Reiff S.B."/>
            <person name="Swart E.C."/>
            <person name="Gosai S."/>
            <person name="Prabakaran S."/>
            <person name="Witkowska E."/>
            <person name="Larue G.E."/>
            <person name="Fisher S."/>
            <person name="Freeman R.M."/>
            <person name="Gunawardena J."/>
            <person name="Chu W."/>
            <person name="Stover N.A."/>
            <person name="Gregory B.D."/>
            <person name="Nowacki M."/>
            <person name="Derisi J."/>
            <person name="Roy S.W."/>
            <person name="Marshall W.F."/>
            <person name="Sood P."/>
        </authorList>
    </citation>
    <scope>NUCLEOTIDE SEQUENCE [LARGE SCALE GENOMIC DNA]</scope>
    <source>
        <strain evidence="1">WM001</strain>
    </source>
</reference>
<comment type="caution">
    <text evidence="1">The sequence shown here is derived from an EMBL/GenBank/DDBJ whole genome shotgun (WGS) entry which is preliminary data.</text>
</comment>
<organism evidence="1 2">
    <name type="scientific">Stentor coeruleus</name>
    <dbReference type="NCBI Taxonomy" id="5963"/>
    <lineage>
        <taxon>Eukaryota</taxon>
        <taxon>Sar</taxon>
        <taxon>Alveolata</taxon>
        <taxon>Ciliophora</taxon>
        <taxon>Postciliodesmatophora</taxon>
        <taxon>Heterotrichea</taxon>
        <taxon>Heterotrichida</taxon>
        <taxon>Stentoridae</taxon>
        <taxon>Stentor</taxon>
    </lineage>
</organism>
<name>A0A1R2ATU0_9CILI</name>
<evidence type="ECO:0000313" key="1">
    <source>
        <dbReference type="EMBL" id="OMJ67937.1"/>
    </source>
</evidence>
<sequence>MKAVLNYRRLPLQILYKLVKNYISLDLSSKNFDTILFNRFHGFFPQKDSNRVWKITKKECVGFNIIPKKTFFLHGLLIAKPIERKSGIKRSLSLFRNQTVTIKSIKEKDCEKEIFFQLSCFRENNAIDENNLTENDIFFKLMFYRYVKLKENRVYKLILRQKGDFFHGKPYKREESDFFKLEKMSACKEKGEIEYGNNAVGGNIFGVIYSENKFLDL</sequence>
<keyword evidence="2" id="KW-1185">Reference proteome</keyword>
<dbReference type="AlphaFoldDB" id="A0A1R2ATU0"/>